<organism evidence="1 2">
    <name type="scientific">Nostoc commune NIES-4072</name>
    <dbReference type="NCBI Taxonomy" id="2005467"/>
    <lineage>
        <taxon>Bacteria</taxon>
        <taxon>Bacillati</taxon>
        <taxon>Cyanobacteriota</taxon>
        <taxon>Cyanophyceae</taxon>
        <taxon>Nostocales</taxon>
        <taxon>Nostocaceae</taxon>
        <taxon>Nostoc</taxon>
    </lineage>
</organism>
<dbReference type="EMBL" id="BDUD01000002">
    <property type="protein sequence ID" value="GBG23288.1"/>
    <property type="molecule type" value="Genomic_DNA"/>
</dbReference>
<dbReference type="Gene3D" id="1.10.3680.10">
    <property type="entry name" value="TerB-like"/>
    <property type="match status" value="1"/>
</dbReference>
<gene>
    <name evidence="1" type="ORF">NIES4072_70000</name>
</gene>
<sequence length="40" mass="4649">MASIIGVSEETVEQLEQLQKEESALRQKRINLLYPEKSPY</sequence>
<dbReference type="Proteomes" id="UP000245124">
    <property type="component" value="Unassembled WGS sequence"/>
</dbReference>
<accession>A0A2R5G0P7</accession>
<protein>
    <submittedName>
        <fullName evidence="1">Uncharacterized protein</fullName>
    </submittedName>
</protein>
<keyword evidence="2" id="KW-1185">Reference proteome</keyword>
<comment type="caution">
    <text evidence="1">The sequence shown here is derived from an EMBL/GenBank/DDBJ whole genome shotgun (WGS) entry which is preliminary data.</text>
</comment>
<evidence type="ECO:0000313" key="1">
    <source>
        <dbReference type="EMBL" id="GBG23288.1"/>
    </source>
</evidence>
<dbReference type="InterPro" id="IPR029024">
    <property type="entry name" value="TerB-like"/>
</dbReference>
<reference evidence="1 2" key="1">
    <citation type="submission" date="2017-06" db="EMBL/GenBank/DDBJ databases">
        <title>Genome sequencing of cyanobaciteial culture collection at National Institute for Environmental Studies (NIES).</title>
        <authorList>
            <person name="Hirose Y."/>
            <person name="Shimura Y."/>
            <person name="Fujisawa T."/>
            <person name="Nakamura Y."/>
            <person name="Kawachi M."/>
        </authorList>
    </citation>
    <scope>NUCLEOTIDE SEQUENCE [LARGE SCALE GENOMIC DNA]</scope>
    <source>
        <strain evidence="1 2">NIES-4072</strain>
    </source>
</reference>
<dbReference type="AlphaFoldDB" id="A0A2R5G0P7"/>
<proteinExistence type="predicted"/>
<name>A0A2R5G0P7_NOSCO</name>
<evidence type="ECO:0000313" key="2">
    <source>
        <dbReference type="Proteomes" id="UP000245124"/>
    </source>
</evidence>